<protein>
    <submittedName>
        <fullName evidence="3">ABC transporter substrate-binding protein</fullName>
    </submittedName>
</protein>
<evidence type="ECO:0000313" key="3">
    <source>
        <dbReference type="EMBL" id="GBF81125.1"/>
    </source>
</evidence>
<comment type="caution">
    <text evidence="3">The sequence shown here is derived from an EMBL/GenBank/DDBJ whole genome shotgun (WGS) entry which is preliminary data.</text>
</comment>
<dbReference type="InterPro" id="IPR001638">
    <property type="entry name" value="Solute-binding_3/MltF_N"/>
</dbReference>
<name>A0A401IIH9_APHSA</name>
<keyword evidence="1" id="KW-0812">Transmembrane</keyword>
<organism evidence="3 4">
    <name type="scientific">Aphanothece sacrum FPU1</name>
    <dbReference type="NCBI Taxonomy" id="1920663"/>
    <lineage>
        <taxon>Bacteria</taxon>
        <taxon>Bacillati</taxon>
        <taxon>Cyanobacteriota</taxon>
        <taxon>Cyanophyceae</taxon>
        <taxon>Oscillatoriophycideae</taxon>
        <taxon>Chroococcales</taxon>
        <taxon>Aphanothecaceae</taxon>
        <taxon>Aphanothece</taxon>
    </lineage>
</organism>
<sequence>MTIIRKLFKRYYFLTVILIILLILSQNSVGVVPRSQDISQLPTSQSPTNRQDTIFFGALLDAYPISGIEGNEGFSGYCKNLMDYLQQNVYQKYEIKQATVAYEQRFQGIGKDKNTNETVPLDLECSANTITPERRKNLDDLILNINNPKYKDLNNKPYPGSFSIPFFTTGAKILLKKGTDNENLNKYYRDELFNNEEGIIAVIGPSTTTNTLVKAIYPKATIKAFPDRVKALEEVREQENIIAYITDEIILKAMIKKNENNYNPEKYALVPQNGLLSDEDYGVIIYKNGKINDLLSVINTWIQTNASAEAKKELEKYDNFLKSYWNKPISSWYKGDLWILWLILLSAMILPLIFFNLLCPWIINRFVKAIPEKFALWLYKVSQGRIILIIGYFQNKAIIEDKIIRATINELPSYNDEQRDVRKLLTQLNQGIVENSELDSQTTQKALDGLREIAYECKKPNMQGENIQRISDGLNKVLETFNTGVSRMNDFLLKMNELKETINNLQK</sequence>
<dbReference type="SMART" id="SM00062">
    <property type="entry name" value="PBPb"/>
    <property type="match status" value="1"/>
</dbReference>
<accession>A0A401IIH9</accession>
<feature type="transmembrane region" description="Helical" evidence="1">
    <location>
        <begin position="338"/>
        <end position="363"/>
    </location>
</feature>
<evidence type="ECO:0000256" key="1">
    <source>
        <dbReference type="SAM" id="Phobius"/>
    </source>
</evidence>
<keyword evidence="1" id="KW-1133">Transmembrane helix</keyword>
<evidence type="ECO:0000259" key="2">
    <source>
        <dbReference type="SMART" id="SM00062"/>
    </source>
</evidence>
<dbReference type="EMBL" id="BDQK01000013">
    <property type="protein sequence ID" value="GBF81125.1"/>
    <property type="molecule type" value="Genomic_DNA"/>
</dbReference>
<dbReference type="Gene3D" id="3.40.190.10">
    <property type="entry name" value="Periplasmic binding protein-like II"/>
    <property type="match status" value="2"/>
</dbReference>
<dbReference type="Proteomes" id="UP000287247">
    <property type="component" value="Unassembled WGS sequence"/>
</dbReference>
<evidence type="ECO:0000313" key="4">
    <source>
        <dbReference type="Proteomes" id="UP000287247"/>
    </source>
</evidence>
<dbReference type="SUPFAM" id="SSF53850">
    <property type="entry name" value="Periplasmic binding protein-like II"/>
    <property type="match status" value="1"/>
</dbReference>
<keyword evidence="1" id="KW-0472">Membrane</keyword>
<keyword evidence="4" id="KW-1185">Reference proteome</keyword>
<dbReference type="RefSeq" id="WP_124976740.1">
    <property type="nucleotide sequence ID" value="NZ_BDQK01000013.1"/>
</dbReference>
<proteinExistence type="predicted"/>
<reference evidence="4" key="1">
    <citation type="submission" date="2017-05" db="EMBL/GenBank/DDBJ databases">
        <title>Physiological properties and genetic analysis related to exopolysaccharide production of fresh-water unicellular cyanobacterium Aphanothece sacrum, Suizenji Nori, that has been cultured as a food source in Japan.</title>
        <authorList>
            <person name="Kanesaki Y."/>
            <person name="Yoshikawa S."/>
            <person name="Ohki K."/>
        </authorList>
    </citation>
    <scope>NUCLEOTIDE SEQUENCE [LARGE SCALE GENOMIC DNA]</scope>
    <source>
        <strain evidence="4">FPU1</strain>
    </source>
</reference>
<feature type="domain" description="Solute-binding protein family 3/N-terminal" evidence="2">
    <location>
        <begin position="53"/>
        <end position="316"/>
    </location>
</feature>
<dbReference type="AlphaFoldDB" id="A0A401IIH9"/>
<gene>
    <name evidence="3" type="ORF">AsFPU1_2537</name>
</gene>